<dbReference type="EMBL" id="JACIDJ010000007">
    <property type="protein sequence ID" value="MBB3899881.1"/>
    <property type="molecule type" value="Genomic_DNA"/>
</dbReference>
<keyword evidence="3" id="KW-0540">Nuclease</keyword>
<evidence type="ECO:0000313" key="4">
    <source>
        <dbReference type="Proteomes" id="UP000553193"/>
    </source>
</evidence>
<comment type="caution">
    <text evidence="3">The sequence shown here is derived from an EMBL/GenBank/DDBJ whole genome shotgun (WGS) entry which is preliminary data.</text>
</comment>
<feature type="compositionally biased region" description="Pro residues" evidence="1">
    <location>
        <begin position="109"/>
        <end position="120"/>
    </location>
</feature>
<dbReference type="Pfam" id="PF13007">
    <property type="entry name" value="LZ_Tnp_IS66"/>
    <property type="match status" value="1"/>
</dbReference>
<proteinExistence type="predicted"/>
<dbReference type="InterPro" id="IPR024463">
    <property type="entry name" value="Transposase_TnpC_homeodom"/>
</dbReference>
<sequence length="133" mass="14933">MPRRCALLLETRALVATLSAERDALASQNERLQHVLLKLKRRQFGQKSERLPEEQLLFAFKEIEATLAENAALADKASAALRNNQAKVRREGRGRLQAHLQREGSPARRTPPPSCRPPCQGPRATRRPGGPRR</sequence>
<feature type="compositionally biased region" description="Basic and acidic residues" evidence="1">
    <location>
        <begin position="88"/>
        <end position="106"/>
    </location>
</feature>
<feature type="domain" description="Transposase TnpC homeodomain" evidence="2">
    <location>
        <begin position="31"/>
        <end position="103"/>
    </location>
</feature>
<dbReference type="GO" id="GO:0004527">
    <property type="term" value="F:exonuclease activity"/>
    <property type="evidence" value="ECO:0007669"/>
    <property type="project" value="UniProtKB-KW"/>
</dbReference>
<keyword evidence="4" id="KW-1185">Reference proteome</keyword>
<gene>
    <name evidence="3" type="ORF">GGQ83_003348</name>
</gene>
<evidence type="ECO:0000313" key="3">
    <source>
        <dbReference type="EMBL" id="MBB3899881.1"/>
    </source>
</evidence>
<keyword evidence="3" id="KW-0269">Exonuclease</keyword>
<name>A0A840AFJ1_9PROT</name>
<evidence type="ECO:0000259" key="2">
    <source>
        <dbReference type="Pfam" id="PF13007"/>
    </source>
</evidence>
<evidence type="ECO:0000256" key="1">
    <source>
        <dbReference type="SAM" id="MobiDB-lite"/>
    </source>
</evidence>
<accession>A0A840AFJ1</accession>
<organism evidence="3 4">
    <name type="scientific">Roseococcus suduntuyensis</name>
    <dbReference type="NCBI Taxonomy" id="455361"/>
    <lineage>
        <taxon>Bacteria</taxon>
        <taxon>Pseudomonadati</taxon>
        <taxon>Pseudomonadota</taxon>
        <taxon>Alphaproteobacteria</taxon>
        <taxon>Acetobacterales</taxon>
        <taxon>Roseomonadaceae</taxon>
        <taxon>Roseococcus</taxon>
    </lineage>
</organism>
<dbReference type="Proteomes" id="UP000553193">
    <property type="component" value="Unassembled WGS sequence"/>
</dbReference>
<feature type="compositionally biased region" description="Basic residues" evidence="1">
    <location>
        <begin position="124"/>
        <end position="133"/>
    </location>
</feature>
<reference evidence="3 4" key="1">
    <citation type="submission" date="2020-08" db="EMBL/GenBank/DDBJ databases">
        <title>Genomic Encyclopedia of Type Strains, Phase IV (KMG-IV): sequencing the most valuable type-strain genomes for metagenomic binning, comparative biology and taxonomic classification.</title>
        <authorList>
            <person name="Goeker M."/>
        </authorList>
    </citation>
    <scope>NUCLEOTIDE SEQUENCE [LARGE SCALE GENOMIC DNA]</scope>
    <source>
        <strain evidence="3 4">DSM 19979</strain>
    </source>
</reference>
<protein>
    <submittedName>
        <fullName evidence="3">Exonuclease VII large subunit</fullName>
    </submittedName>
</protein>
<keyword evidence="3" id="KW-0378">Hydrolase</keyword>
<dbReference type="AlphaFoldDB" id="A0A840AFJ1"/>
<feature type="region of interest" description="Disordered" evidence="1">
    <location>
        <begin position="82"/>
        <end position="133"/>
    </location>
</feature>